<dbReference type="InterPro" id="IPR039353">
    <property type="entry name" value="TF_Adf1"/>
</dbReference>
<proteinExistence type="predicted"/>
<dbReference type="AlphaFoldDB" id="A0A0L7KWI1"/>
<dbReference type="Proteomes" id="UP000037510">
    <property type="component" value="Unassembled WGS sequence"/>
</dbReference>
<feature type="domain" description="MADF" evidence="2">
    <location>
        <begin position="3"/>
        <end position="81"/>
    </location>
</feature>
<evidence type="ECO:0000259" key="2">
    <source>
        <dbReference type="PROSITE" id="PS51029"/>
    </source>
</evidence>
<accession>A0A0L7KWI1</accession>
<organism evidence="3 4">
    <name type="scientific">Operophtera brumata</name>
    <name type="common">Winter moth</name>
    <name type="synonym">Phalaena brumata</name>
    <dbReference type="NCBI Taxonomy" id="104452"/>
    <lineage>
        <taxon>Eukaryota</taxon>
        <taxon>Metazoa</taxon>
        <taxon>Ecdysozoa</taxon>
        <taxon>Arthropoda</taxon>
        <taxon>Hexapoda</taxon>
        <taxon>Insecta</taxon>
        <taxon>Pterygota</taxon>
        <taxon>Neoptera</taxon>
        <taxon>Endopterygota</taxon>
        <taxon>Lepidoptera</taxon>
        <taxon>Glossata</taxon>
        <taxon>Ditrysia</taxon>
        <taxon>Geometroidea</taxon>
        <taxon>Geometridae</taxon>
        <taxon>Larentiinae</taxon>
        <taxon>Operophtera</taxon>
    </lineage>
</organism>
<dbReference type="PROSITE" id="PS51029">
    <property type="entry name" value="MADF"/>
    <property type="match status" value="1"/>
</dbReference>
<dbReference type="EMBL" id="JTDY01005070">
    <property type="protein sequence ID" value="KOB67404.1"/>
    <property type="molecule type" value="Genomic_DNA"/>
</dbReference>
<feature type="region of interest" description="Disordered" evidence="1">
    <location>
        <begin position="86"/>
        <end position="149"/>
    </location>
</feature>
<sequence length="190" mass="21740">MEQFIEVVKQFPVLWNTQLKDYHNLIKKDVAWKQIVEEISNPDIPDDSLKRMKASTSGQAASPANNWKYAELLEFLLPHMKNRKRTGNVSINDKNTLASTSTQSQNTLPGTSIESQNTLPSTSTESQSTEIFEEIPNDENTSERPRIKKRKVDDDASLNDLLQKVDNDFMKRYILCASQLKSFPIGYKEM</sequence>
<evidence type="ECO:0000256" key="1">
    <source>
        <dbReference type="SAM" id="MobiDB-lite"/>
    </source>
</evidence>
<name>A0A0L7KWI1_OPEBR</name>
<evidence type="ECO:0000313" key="4">
    <source>
        <dbReference type="Proteomes" id="UP000037510"/>
    </source>
</evidence>
<evidence type="ECO:0000313" key="3">
    <source>
        <dbReference type="EMBL" id="KOB67404.1"/>
    </source>
</evidence>
<protein>
    <submittedName>
        <fullName evidence="3">Bm8 interacting protein 2d-2</fullName>
    </submittedName>
</protein>
<comment type="caution">
    <text evidence="3">The sequence shown here is derived from an EMBL/GenBank/DDBJ whole genome shotgun (WGS) entry which is preliminary data.</text>
</comment>
<feature type="compositionally biased region" description="Polar residues" evidence="1">
    <location>
        <begin position="87"/>
        <end position="130"/>
    </location>
</feature>
<dbReference type="PANTHER" id="PTHR12243:SF67">
    <property type="entry name" value="COREPRESSOR OF PANGOLIN, ISOFORM A-RELATED"/>
    <property type="match status" value="1"/>
</dbReference>
<dbReference type="Pfam" id="PF10545">
    <property type="entry name" value="MADF_DNA_bdg"/>
    <property type="match status" value="1"/>
</dbReference>
<dbReference type="PANTHER" id="PTHR12243">
    <property type="entry name" value="MADF DOMAIN TRANSCRIPTION FACTOR"/>
    <property type="match status" value="1"/>
</dbReference>
<dbReference type="SMART" id="SM00595">
    <property type="entry name" value="MADF"/>
    <property type="match status" value="1"/>
</dbReference>
<gene>
    <name evidence="3" type="ORF">OBRU01_19868</name>
</gene>
<dbReference type="STRING" id="104452.A0A0L7KWI1"/>
<keyword evidence="4" id="KW-1185">Reference proteome</keyword>
<dbReference type="InterPro" id="IPR006578">
    <property type="entry name" value="MADF-dom"/>
</dbReference>
<reference evidence="3 4" key="1">
    <citation type="journal article" date="2015" name="Genome Biol. Evol.">
        <title>The genome of winter moth (Operophtera brumata) provides a genomic perspective on sexual dimorphism and phenology.</title>
        <authorList>
            <person name="Derks M.F."/>
            <person name="Smit S."/>
            <person name="Salis L."/>
            <person name="Schijlen E."/>
            <person name="Bossers A."/>
            <person name="Mateman C."/>
            <person name="Pijl A.S."/>
            <person name="de Ridder D."/>
            <person name="Groenen M.A."/>
            <person name="Visser M.E."/>
            <person name="Megens H.J."/>
        </authorList>
    </citation>
    <scope>NUCLEOTIDE SEQUENCE [LARGE SCALE GENOMIC DNA]</scope>
    <source>
        <strain evidence="3">WM2013NL</strain>
        <tissue evidence="3">Head and thorax</tissue>
    </source>
</reference>